<sequence>MGGGHISAKYYPLSRVFNQGFYLRASYGPGQLTAKRDYQDEAKTFRHQFAIGSTLLGGVGYSLPLNKCSLSLEVEMERARRNGTISGVGDSQVFRSGQVGVNVVLTF</sequence>
<dbReference type="EMBL" id="SRLD01000056">
    <property type="protein sequence ID" value="TGE13397.1"/>
    <property type="molecule type" value="Genomic_DNA"/>
</dbReference>
<name>A0A4Z0PFV0_9BACT</name>
<dbReference type="Proteomes" id="UP000297739">
    <property type="component" value="Unassembled WGS sequence"/>
</dbReference>
<evidence type="ECO:0008006" key="3">
    <source>
        <dbReference type="Google" id="ProtNLM"/>
    </source>
</evidence>
<evidence type="ECO:0000313" key="2">
    <source>
        <dbReference type="Proteomes" id="UP000297739"/>
    </source>
</evidence>
<evidence type="ECO:0000313" key="1">
    <source>
        <dbReference type="EMBL" id="TGE13397.1"/>
    </source>
</evidence>
<reference evidence="1 2" key="1">
    <citation type="submission" date="2019-04" db="EMBL/GenBank/DDBJ databases">
        <authorList>
            <person name="Feng G."/>
            <person name="Zhang J."/>
            <person name="Zhu H."/>
        </authorList>
    </citation>
    <scope>NUCLEOTIDE SEQUENCE [LARGE SCALE GENOMIC DNA]</scope>
    <source>
        <strain evidence="1 2">JCM 17223</strain>
    </source>
</reference>
<dbReference type="RefSeq" id="WP_135499473.1">
    <property type="nucleotide sequence ID" value="NZ_SRLD01000056.1"/>
</dbReference>
<keyword evidence="2" id="KW-1185">Reference proteome</keyword>
<organism evidence="1 2">
    <name type="scientific">Hymenobacter elongatus</name>
    <dbReference type="NCBI Taxonomy" id="877208"/>
    <lineage>
        <taxon>Bacteria</taxon>
        <taxon>Pseudomonadati</taxon>
        <taxon>Bacteroidota</taxon>
        <taxon>Cytophagia</taxon>
        <taxon>Cytophagales</taxon>
        <taxon>Hymenobacteraceae</taxon>
        <taxon>Hymenobacter</taxon>
    </lineage>
</organism>
<gene>
    <name evidence="1" type="ORF">E5J99_19400</name>
</gene>
<comment type="caution">
    <text evidence="1">The sequence shown here is derived from an EMBL/GenBank/DDBJ whole genome shotgun (WGS) entry which is preliminary data.</text>
</comment>
<proteinExistence type="predicted"/>
<dbReference type="AlphaFoldDB" id="A0A4Z0PFV0"/>
<accession>A0A4Z0PFV0</accession>
<protein>
    <recommendedName>
        <fullName evidence="3">Outer membrane protein beta-barrel domain-containing protein</fullName>
    </recommendedName>
</protein>
<dbReference type="OrthoDB" id="944369at2"/>